<name>A0ABV5FVF5_9MICC</name>
<comment type="caution">
    <text evidence="2">The sequence shown here is derived from an EMBL/GenBank/DDBJ whole genome shotgun (WGS) entry which is preliminary data.</text>
</comment>
<evidence type="ECO:0000256" key="1">
    <source>
        <dbReference type="SAM" id="MobiDB-lite"/>
    </source>
</evidence>
<dbReference type="Proteomes" id="UP001589575">
    <property type="component" value="Unassembled WGS sequence"/>
</dbReference>
<keyword evidence="3" id="KW-1185">Reference proteome</keyword>
<gene>
    <name evidence="2" type="ORF">ACFFX0_05450</name>
</gene>
<protein>
    <submittedName>
        <fullName evidence="2">Uncharacterized protein</fullName>
    </submittedName>
</protein>
<evidence type="ECO:0000313" key="3">
    <source>
        <dbReference type="Proteomes" id="UP001589575"/>
    </source>
</evidence>
<proteinExistence type="predicted"/>
<dbReference type="EMBL" id="JBHMFI010000001">
    <property type="protein sequence ID" value="MFB9070666.1"/>
    <property type="molecule type" value="Genomic_DNA"/>
</dbReference>
<feature type="compositionally biased region" description="Low complexity" evidence="1">
    <location>
        <begin position="31"/>
        <end position="44"/>
    </location>
</feature>
<organism evidence="2 3">
    <name type="scientific">Citricoccus parietis</name>
    <dbReference type="NCBI Taxonomy" id="592307"/>
    <lineage>
        <taxon>Bacteria</taxon>
        <taxon>Bacillati</taxon>
        <taxon>Actinomycetota</taxon>
        <taxon>Actinomycetes</taxon>
        <taxon>Micrococcales</taxon>
        <taxon>Micrococcaceae</taxon>
        <taxon>Citricoccus</taxon>
    </lineage>
</organism>
<feature type="compositionally biased region" description="Low complexity" evidence="1">
    <location>
        <begin position="51"/>
        <end position="64"/>
    </location>
</feature>
<reference evidence="2 3" key="1">
    <citation type="submission" date="2024-09" db="EMBL/GenBank/DDBJ databases">
        <authorList>
            <person name="Sun Q."/>
            <person name="Mori K."/>
        </authorList>
    </citation>
    <scope>NUCLEOTIDE SEQUENCE [LARGE SCALE GENOMIC DNA]</scope>
    <source>
        <strain evidence="2 3">CCM 7609</strain>
    </source>
</reference>
<feature type="region of interest" description="Disordered" evidence="1">
    <location>
        <begin position="1"/>
        <end position="64"/>
    </location>
</feature>
<accession>A0ABV5FVF5</accession>
<evidence type="ECO:0000313" key="2">
    <source>
        <dbReference type="EMBL" id="MFB9070666.1"/>
    </source>
</evidence>
<sequence>MGPGGGGGPSTPWSRTVTTPPRRFRPPSRPVPSASAPPGSAWPAWAPPPCCRSSSSGSPGRWPCWPTPCTTWVTWPPRSR</sequence>